<feature type="transmembrane region" description="Helical" evidence="1">
    <location>
        <begin position="49"/>
        <end position="68"/>
    </location>
</feature>
<accession>A0ABT6FP55</accession>
<keyword evidence="1" id="KW-0472">Membrane</keyword>
<gene>
    <name evidence="3" type="ORF">OSR52_04115</name>
</gene>
<organism evidence="3 4">
    <name type="scientific">Galbibacter pacificus</name>
    <dbReference type="NCBI Taxonomy" id="2996052"/>
    <lineage>
        <taxon>Bacteria</taxon>
        <taxon>Pseudomonadati</taxon>
        <taxon>Bacteroidota</taxon>
        <taxon>Flavobacteriia</taxon>
        <taxon>Flavobacteriales</taxon>
        <taxon>Flavobacteriaceae</taxon>
        <taxon>Galbibacter</taxon>
    </lineage>
</organism>
<feature type="domain" description="2TM" evidence="2">
    <location>
        <begin position="12"/>
        <end position="91"/>
    </location>
</feature>
<comment type="caution">
    <text evidence="3">The sequence shown here is derived from an EMBL/GenBank/DDBJ whole genome shotgun (WGS) entry which is preliminary data.</text>
</comment>
<dbReference type="EMBL" id="JAPMUA010000001">
    <property type="protein sequence ID" value="MDG3585044.1"/>
    <property type="molecule type" value="Genomic_DNA"/>
</dbReference>
<evidence type="ECO:0000256" key="1">
    <source>
        <dbReference type="SAM" id="Phobius"/>
    </source>
</evidence>
<sequence length="103" mass="12740">MENTEKQNKYLRAKERVEAMKKFYNNLTSYIIVNIFLFIINYWTNGLSYAWFLWVTCWWGLGLLFHAAKVFGWNPAFSKEWEERKIKEFMEKEEEDYKSSRWE</sequence>
<dbReference type="RefSeq" id="WP_277898774.1">
    <property type="nucleotide sequence ID" value="NZ_JAPMUA010000001.1"/>
</dbReference>
<dbReference type="InterPro" id="IPR025698">
    <property type="entry name" value="2TM_dom"/>
</dbReference>
<reference evidence="3" key="1">
    <citation type="submission" date="2022-11" db="EMBL/GenBank/DDBJ databases">
        <title>High-quality draft genome sequence of Galbibacter sp. strain CMA-7.</title>
        <authorList>
            <person name="Wei L."/>
            <person name="Dong C."/>
            <person name="Shao Z."/>
        </authorList>
    </citation>
    <scope>NUCLEOTIDE SEQUENCE</scope>
    <source>
        <strain evidence="3">CMA-7</strain>
    </source>
</reference>
<protein>
    <submittedName>
        <fullName evidence="3">2TM domain-containing protein</fullName>
    </submittedName>
</protein>
<keyword evidence="4" id="KW-1185">Reference proteome</keyword>
<keyword evidence="1" id="KW-1133">Transmembrane helix</keyword>
<feature type="transmembrane region" description="Helical" evidence="1">
    <location>
        <begin position="23"/>
        <end position="43"/>
    </location>
</feature>
<dbReference type="Proteomes" id="UP001153642">
    <property type="component" value="Unassembled WGS sequence"/>
</dbReference>
<evidence type="ECO:0000313" key="3">
    <source>
        <dbReference type="EMBL" id="MDG3585044.1"/>
    </source>
</evidence>
<name>A0ABT6FP55_9FLAO</name>
<proteinExistence type="predicted"/>
<keyword evidence="1" id="KW-0812">Transmembrane</keyword>
<evidence type="ECO:0000313" key="4">
    <source>
        <dbReference type="Proteomes" id="UP001153642"/>
    </source>
</evidence>
<evidence type="ECO:0000259" key="2">
    <source>
        <dbReference type="Pfam" id="PF13239"/>
    </source>
</evidence>
<dbReference type="Pfam" id="PF13239">
    <property type="entry name" value="2TM"/>
    <property type="match status" value="1"/>
</dbReference>